<reference evidence="4" key="1">
    <citation type="journal article" date="2023" name="bioRxiv">
        <title>Scaffold-level genome assemblies of two parasitoid biocontrol wasps reveal the parthenogenesis mechanism and an associated novel virus.</title>
        <authorList>
            <person name="Inwood S."/>
            <person name="Skelly J."/>
            <person name="Guhlin J."/>
            <person name="Harrop T."/>
            <person name="Goldson S."/>
            <person name="Dearden P."/>
        </authorList>
    </citation>
    <scope>NUCLEOTIDE SEQUENCE</scope>
    <source>
        <strain evidence="4">Lincoln</strain>
        <tissue evidence="4">Whole body</tissue>
    </source>
</reference>
<keyword evidence="3" id="KW-0732">Signal</keyword>
<evidence type="ECO:0000313" key="4">
    <source>
        <dbReference type="EMBL" id="KAK0161908.1"/>
    </source>
</evidence>
<feature type="chain" id="PRO_5041414833" evidence="3">
    <location>
        <begin position="23"/>
        <end position="317"/>
    </location>
</feature>
<reference evidence="4" key="2">
    <citation type="submission" date="2023-03" db="EMBL/GenBank/DDBJ databases">
        <authorList>
            <person name="Inwood S.N."/>
            <person name="Skelly J.G."/>
            <person name="Guhlin J."/>
            <person name="Harrop T.W.R."/>
            <person name="Goldson S.G."/>
            <person name="Dearden P.K."/>
        </authorList>
    </citation>
    <scope>NUCLEOTIDE SEQUENCE</scope>
    <source>
        <strain evidence="4">Lincoln</strain>
        <tissue evidence="4">Whole body</tissue>
    </source>
</reference>
<evidence type="ECO:0000313" key="5">
    <source>
        <dbReference type="Proteomes" id="UP001168972"/>
    </source>
</evidence>
<name>A0AA39F2V2_MICHY</name>
<evidence type="ECO:0000256" key="1">
    <source>
        <dbReference type="ARBA" id="ARBA00022460"/>
    </source>
</evidence>
<dbReference type="PROSITE" id="PS51155">
    <property type="entry name" value="CHIT_BIND_RR_2"/>
    <property type="match status" value="1"/>
</dbReference>
<evidence type="ECO:0000256" key="2">
    <source>
        <dbReference type="PROSITE-ProRule" id="PRU00497"/>
    </source>
</evidence>
<dbReference type="GO" id="GO:0005615">
    <property type="term" value="C:extracellular space"/>
    <property type="evidence" value="ECO:0007669"/>
    <property type="project" value="TreeGrafter"/>
</dbReference>
<dbReference type="InterPro" id="IPR051217">
    <property type="entry name" value="Insect_Cuticle_Struc_Prot"/>
</dbReference>
<protein>
    <submittedName>
        <fullName evidence="4">Uncharacterized protein</fullName>
    </submittedName>
</protein>
<feature type="signal peptide" evidence="3">
    <location>
        <begin position="1"/>
        <end position="22"/>
    </location>
</feature>
<gene>
    <name evidence="4" type="ORF">PV327_008309</name>
</gene>
<sequence>MTNLQLTGLILALWCIRASVLGGLLPENGSNGYQYNRPSGSAFGTTSEGDLGRRGYAGDSPERFGASTANGFDFGTRPTIAYGPPGYNGFGNGNGFIGRPGSGYNGPNGYNGIGNYPGSGGVSSGFNGFADGFRNRYNGDNSRPRPYSFQYEVRDPPSGNDYGQQETSDGNVVQGEYRVLLPDSRTQIVKYTADDVNGYNADVQYEGQAQFPRPIGGGSGIGITPQGYQFPGASEAPYQPGFGLSPYQGRGNYNGLKGVGGGYSVGGNGIFGTGGVGVTVGAGSRNQYLPPGGGYVLSASAENNPKATLECTSVKTD</sequence>
<evidence type="ECO:0000256" key="3">
    <source>
        <dbReference type="SAM" id="SignalP"/>
    </source>
</evidence>
<dbReference type="GO" id="GO:0042302">
    <property type="term" value="F:structural constituent of cuticle"/>
    <property type="evidence" value="ECO:0007669"/>
    <property type="project" value="UniProtKB-UniRule"/>
</dbReference>
<dbReference type="EMBL" id="JAQQBR010001834">
    <property type="protein sequence ID" value="KAK0161908.1"/>
    <property type="molecule type" value="Genomic_DNA"/>
</dbReference>
<organism evidence="4 5">
    <name type="scientific">Microctonus hyperodae</name>
    <name type="common">Parasitoid wasp</name>
    <dbReference type="NCBI Taxonomy" id="165561"/>
    <lineage>
        <taxon>Eukaryota</taxon>
        <taxon>Metazoa</taxon>
        <taxon>Ecdysozoa</taxon>
        <taxon>Arthropoda</taxon>
        <taxon>Hexapoda</taxon>
        <taxon>Insecta</taxon>
        <taxon>Pterygota</taxon>
        <taxon>Neoptera</taxon>
        <taxon>Endopterygota</taxon>
        <taxon>Hymenoptera</taxon>
        <taxon>Apocrita</taxon>
        <taxon>Ichneumonoidea</taxon>
        <taxon>Braconidae</taxon>
        <taxon>Euphorinae</taxon>
        <taxon>Microctonus</taxon>
    </lineage>
</organism>
<dbReference type="Proteomes" id="UP001168972">
    <property type="component" value="Unassembled WGS sequence"/>
</dbReference>
<accession>A0AA39F2V2</accession>
<dbReference type="PANTHER" id="PTHR12236">
    <property type="entry name" value="STRUCTURAL CONTITUENT OF CUTICLE"/>
    <property type="match status" value="1"/>
</dbReference>
<keyword evidence="1 2" id="KW-0193">Cuticle</keyword>
<dbReference type="PANTHER" id="PTHR12236:SF79">
    <property type="entry name" value="CUTICULAR PROTEIN 50CB-RELATED"/>
    <property type="match status" value="1"/>
</dbReference>
<keyword evidence="5" id="KW-1185">Reference proteome</keyword>
<comment type="caution">
    <text evidence="4">The sequence shown here is derived from an EMBL/GenBank/DDBJ whole genome shotgun (WGS) entry which is preliminary data.</text>
</comment>
<proteinExistence type="predicted"/>
<dbReference type="AlphaFoldDB" id="A0AA39F2V2"/>
<dbReference type="InterPro" id="IPR000618">
    <property type="entry name" value="Insect_cuticle"/>
</dbReference>
<dbReference type="GO" id="GO:0031012">
    <property type="term" value="C:extracellular matrix"/>
    <property type="evidence" value="ECO:0007669"/>
    <property type="project" value="TreeGrafter"/>
</dbReference>
<dbReference type="Pfam" id="PF00379">
    <property type="entry name" value="Chitin_bind_4"/>
    <property type="match status" value="1"/>
</dbReference>